<dbReference type="EMBL" id="FZON01000128">
    <property type="protein sequence ID" value="SNT38680.1"/>
    <property type="molecule type" value="Genomic_DNA"/>
</dbReference>
<dbReference type="AlphaFoldDB" id="A0A239M8B8"/>
<gene>
    <name evidence="3" type="ORF">SAMN04488078_11283</name>
</gene>
<evidence type="ECO:0000256" key="1">
    <source>
        <dbReference type="ARBA" id="ARBA00023172"/>
    </source>
</evidence>
<dbReference type="Gene3D" id="1.10.443.10">
    <property type="entry name" value="Intergrase catalytic core"/>
    <property type="match status" value="1"/>
</dbReference>
<feature type="domain" description="Tyr recombinase" evidence="2">
    <location>
        <begin position="35"/>
        <end position="95"/>
    </location>
</feature>
<dbReference type="InterPro" id="IPR013762">
    <property type="entry name" value="Integrase-like_cat_sf"/>
</dbReference>
<evidence type="ECO:0000259" key="2">
    <source>
        <dbReference type="Pfam" id="PF00589"/>
    </source>
</evidence>
<accession>A0A239M8B8</accession>
<name>A0A239M8B8_9RHOB</name>
<dbReference type="GO" id="GO:0006310">
    <property type="term" value="P:DNA recombination"/>
    <property type="evidence" value="ECO:0007669"/>
    <property type="project" value="UniProtKB-KW"/>
</dbReference>
<evidence type="ECO:0000313" key="3">
    <source>
        <dbReference type="EMBL" id="SNT38680.1"/>
    </source>
</evidence>
<proteinExistence type="predicted"/>
<protein>
    <submittedName>
        <fullName evidence="3">Phage integrase family protein</fullName>
    </submittedName>
</protein>
<evidence type="ECO:0000313" key="4">
    <source>
        <dbReference type="Proteomes" id="UP000198440"/>
    </source>
</evidence>
<dbReference type="GO" id="GO:0003677">
    <property type="term" value="F:DNA binding"/>
    <property type="evidence" value="ECO:0007669"/>
    <property type="project" value="InterPro"/>
</dbReference>
<dbReference type="InterPro" id="IPR011010">
    <property type="entry name" value="DNA_brk_join_enz"/>
</dbReference>
<keyword evidence="1" id="KW-0233">DNA recombination</keyword>
<reference evidence="3 4" key="1">
    <citation type="submission" date="2017-06" db="EMBL/GenBank/DDBJ databases">
        <authorList>
            <person name="Kim H.J."/>
            <person name="Triplett B.A."/>
        </authorList>
    </citation>
    <scope>NUCLEOTIDE SEQUENCE [LARGE SCALE GENOMIC DNA]</scope>
    <source>
        <strain evidence="3 4">DSM 11445</strain>
    </source>
</reference>
<dbReference type="SUPFAM" id="SSF56349">
    <property type="entry name" value="DNA breaking-rejoining enzymes"/>
    <property type="match status" value="1"/>
</dbReference>
<dbReference type="Proteomes" id="UP000198440">
    <property type="component" value="Unassembled WGS sequence"/>
</dbReference>
<dbReference type="InterPro" id="IPR002104">
    <property type="entry name" value="Integrase_catalytic"/>
</dbReference>
<sequence>MRQRERLTEYAAAHIQHMQKALMKMNLQLYHVVTDMTGATGMRIICATGMRRSEVSHLRWDWIDQSAETITLPADLTKNGRSHIVLVRRWASEVLVSIGIEC</sequence>
<dbReference type="Pfam" id="PF00589">
    <property type="entry name" value="Phage_integrase"/>
    <property type="match status" value="1"/>
</dbReference>
<dbReference type="GO" id="GO:0015074">
    <property type="term" value="P:DNA integration"/>
    <property type="evidence" value="ECO:0007669"/>
    <property type="project" value="InterPro"/>
</dbReference>
<organism evidence="3 4">
    <name type="scientific">Antarctobacter heliothermus</name>
    <dbReference type="NCBI Taxonomy" id="74033"/>
    <lineage>
        <taxon>Bacteria</taxon>
        <taxon>Pseudomonadati</taxon>
        <taxon>Pseudomonadota</taxon>
        <taxon>Alphaproteobacteria</taxon>
        <taxon>Rhodobacterales</taxon>
        <taxon>Roseobacteraceae</taxon>
        <taxon>Antarctobacter</taxon>
    </lineage>
</organism>